<accession>A0ABN1KE90</accession>
<dbReference type="EC" id="2.7.1.180" evidence="2 11"/>
<evidence type="ECO:0000256" key="9">
    <source>
        <dbReference type="ARBA" id="ARBA00031306"/>
    </source>
</evidence>
<gene>
    <name evidence="12" type="ORF">GCM10009107_48820</name>
</gene>
<name>A0ABN1KE90_9BURK</name>
<evidence type="ECO:0000256" key="11">
    <source>
        <dbReference type="PIRNR" id="PIRNR006268"/>
    </source>
</evidence>
<dbReference type="Gene3D" id="3.10.520.10">
    <property type="entry name" value="ApbE-like domains"/>
    <property type="match status" value="1"/>
</dbReference>
<comment type="caution">
    <text evidence="12">The sequence shown here is derived from an EMBL/GenBank/DDBJ whole genome shotgun (WGS) entry which is preliminary data.</text>
</comment>
<comment type="cofactor">
    <cofactor evidence="1">
        <name>Mg(2+)</name>
        <dbReference type="ChEBI" id="CHEBI:18420"/>
    </cofactor>
</comment>
<evidence type="ECO:0000256" key="5">
    <source>
        <dbReference type="ARBA" id="ARBA00022679"/>
    </source>
</evidence>
<dbReference type="InterPro" id="IPR003374">
    <property type="entry name" value="ApbE-like_sf"/>
</dbReference>
<keyword evidence="6 11" id="KW-0479">Metal-binding</keyword>
<keyword evidence="5 11" id="KW-0808">Transferase</keyword>
<dbReference type="Proteomes" id="UP001500279">
    <property type="component" value="Unassembled WGS sequence"/>
</dbReference>
<evidence type="ECO:0000256" key="6">
    <source>
        <dbReference type="ARBA" id="ARBA00022723"/>
    </source>
</evidence>
<keyword evidence="8 11" id="KW-0460">Magnesium</keyword>
<dbReference type="GO" id="GO:0016740">
    <property type="term" value="F:transferase activity"/>
    <property type="evidence" value="ECO:0007669"/>
    <property type="project" value="UniProtKB-KW"/>
</dbReference>
<evidence type="ECO:0000256" key="7">
    <source>
        <dbReference type="ARBA" id="ARBA00022827"/>
    </source>
</evidence>
<dbReference type="PIRSF" id="PIRSF006268">
    <property type="entry name" value="ApbE"/>
    <property type="match status" value="1"/>
</dbReference>
<proteinExistence type="inferred from homology"/>
<dbReference type="Pfam" id="PF02424">
    <property type="entry name" value="ApbE"/>
    <property type="match status" value="1"/>
</dbReference>
<evidence type="ECO:0000256" key="2">
    <source>
        <dbReference type="ARBA" id="ARBA00011955"/>
    </source>
</evidence>
<comment type="catalytic activity">
    <reaction evidence="10 11">
        <text>L-threonyl-[protein] + FAD = FMN-L-threonyl-[protein] + AMP + H(+)</text>
        <dbReference type="Rhea" id="RHEA:36847"/>
        <dbReference type="Rhea" id="RHEA-COMP:11060"/>
        <dbReference type="Rhea" id="RHEA-COMP:11061"/>
        <dbReference type="ChEBI" id="CHEBI:15378"/>
        <dbReference type="ChEBI" id="CHEBI:30013"/>
        <dbReference type="ChEBI" id="CHEBI:57692"/>
        <dbReference type="ChEBI" id="CHEBI:74257"/>
        <dbReference type="ChEBI" id="CHEBI:456215"/>
        <dbReference type="EC" id="2.7.1.180"/>
    </reaction>
</comment>
<evidence type="ECO:0000256" key="8">
    <source>
        <dbReference type="ARBA" id="ARBA00022842"/>
    </source>
</evidence>
<reference evidence="12 13" key="1">
    <citation type="journal article" date="2019" name="Int. J. Syst. Evol. Microbiol.">
        <title>The Global Catalogue of Microorganisms (GCM) 10K type strain sequencing project: providing services to taxonomists for standard genome sequencing and annotation.</title>
        <authorList>
            <consortium name="The Broad Institute Genomics Platform"/>
            <consortium name="The Broad Institute Genome Sequencing Center for Infectious Disease"/>
            <person name="Wu L."/>
            <person name="Ma J."/>
        </authorList>
    </citation>
    <scope>NUCLEOTIDE SEQUENCE [LARGE SCALE GENOMIC DNA]</scope>
    <source>
        <strain evidence="12 13">JCM 15503</strain>
    </source>
</reference>
<evidence type="ECO:0000256" key="4">
    <source>
        <dbReference type="ARBA" id="ARBA00022630"/>
    </source>
</evidence>
<dbReference type="SUPFAM" id="SSF143631">
    <property type="entry name" value="ApbE-like"/>
    <property type="match status" value="1"/>
</dbReference>
<keyword evidence="7 11" id="KW-0274">FAD</keyword>
<organism evidence="12 13">
    <name type="scientific">Ideonella azotifigens</name>
    <dbReference type="NCBI Taxonomy" id="513160"/>
    <lineage>
        <taxon>Bacteria</taxon>
        <taxon>Pseudomonadati</taxon>
        <taxon>Pseudomonadota</taxon>
        <taxon>Betaproteobacteria</taxon>
        <taxon>Burkholderiales</taxon>
        <taxon>Sphaerotilaceae</taxon>
        <taxon>Ideonella</taxon>
    </lineage>
</organism>
<dbReference type="PANTHER" id="PTHR30040:SF2">
    <property type="entry name" value="FAD:PROTEIN FMN TRANSFERASE"/>
    <property type="match status" value="1"/>
</dbReference>
<protein>
    <recommendedName>
        <fullName evidence="3 11">FAD:protein FMN transferase</fullName>
        <ecNumber evidence="2 11">2.7.1.180</ecNumber>
    </recommendedName>
    <alternativeName>
        <fullName evidence="9 11">Flavin transferase</fullName>
    </alternativeName>
</protein>
<keyword evidence="13" id="KW-1185">Reference proteome</keyword>
<comment type="similarity">
    <text evidence="11">Belongs to the ApbE family.</text>
</comment>
<evidence type="ECO:0000256" key="1">
    <source>
        <dbReference type="ARBA" id="ARBA00001946"/>
    </source>
</evidence>
<evidence type="ECO:0000256" key="10">
    <source>
        <dbReference type="ARBA" id="ARBA00048540"/>
    </source>
</evidence>
<sequence length="327" mass="34721">MIPPTLQPAPLVLGQAVHRLAGRSMGTTWQVDWVGPRQVQPTAVQHALQIALDELVRQMSTWEADSELSRFCRLPEGAWQVLPPDFFLVMQAALQVAEASGGAFDPTVAPAVDHWGFGPTGRHDEAGFSAPAAALPVAPAWQALQLDSHQHAMRQPGGCRLDLSAIAKGHGVDVMARVLRERGIASFLVELGGELRGEGHKPDGQPWWVALEHPPGAELPSTVLALHGLSVATSGDYRRAYQAGGQVRSHTIDPRTGEPVAHGLASVSVLHADAMWADAWATALTVLGPQAGPACAQAQGLAALFISREADGRFSEHLSPALRAFLA</sequence>
<dbReference type="EMBL" id="BAAAEW010000037">
    <property type="protein sequence ID" value="GAA0763470.1"/>
    <property type="molecule type" value="Genomic_DNA"/>
</dbReference>
<evidence type="ECO:0000313" key="13">
    <source>
        <dbReference type="Proteomes" id="UP001500279"/>
    </source>
</evidence>
<dbReference type="PANTHER" id="PTHR30040">
    <property type="entry name" value="THIAMINE BIOSYNTHESIS LIPOPROTEIN APBE"/>
    <property type="match status" value="1"/>
</dbReference>
<keyword evidence="4 11" id="KW-0285">Flavoprotein</keyword>
<evidence type="ECO:0000256" key="3">
    <source>
        <dbReference type="ARBA" id="ARBA00016337"/>
    </source>
</evidence>
<evidence type="ECO:0000313" key="12">
    <source>
        <dbReference type="EMBL" id="GAA0763470.1"/>
    </source>
</evidence>
<dbReference type="InterPro" id="IPR024932">
    <property type="entry name" value="ApbE"/>
</dbReference>